<evidence type="ECO:0000256" key="1">
    <source>
        <dbReference type="PROSITE-ProRule" id="PRU00047"/>
    </source>
</evidence>
<dbReference type="PROSITE" id="PS50158">
    <property type="entry name" value="ZF_CCHC"/>
    <property type="match status" value="1"/>
</dbReference>
<proteinExistence type="predicted"/>
<protein>
    <recommendedName>
        <fullName evidence="3">CCHC-type domain-containing protein</fullName>
    </recommendedName>
</protein>
<keyword evidence="5" id="KW-1185">Reference proteome</keyword>
<feature type="region of interest" description="Disordered" evidence="2">
    <location>
        <begin position="87"/>
        <end position="112"/>
    </location>
</feature>
<comment type="caution">
    <text evidence="4">The sequence shown here is derived from an EMBL/GenBank/DDBJ whole genome shotgun (WGS) entry which is preliminary data.</text>
</comment>
<dbReference type="AlphaFoldDB" id="A0A8T0PRW5"/>
<evidence type="ECO:0000313" key="5">
    <source>
        <dbReference type="Proteomes" id="UP000823388"/>
    </source>
</evidence>
<feature type="compositionally biased region" description="Polar residues" evidence="2">
    <location>
        <begin position="87"/>
        <end position="109"/>
    </location>
</feature>
<evidence type="ECO:0000259" key="3">
    <source>
        <dbReference type="PROSITE" id="PS50158"/>
    </source>
</evidence>
<evidence type="ECO:0000313" key="4">
    <source>
        <dbReference type="EMBL" id="KAG2563062.1"/>
    </source>
</evidence>
<dbReference type="GO" id="GO:0008270">
    <property type="term" value="F:zinc ion binding"/>
    <property type="evidence" value="ECO:0007669"/>
    <property type="project" value="UniProtKB-KW"/>
</dbReference>
<dbReference type="Gene3D" id="4.10.60.10">
    <property type="entry name" value="Zinc finger, CCHC-type"/>
    <property type="match status" value="1"/>
</dbReference>
<dbReference type="InterPro" id="IPR018247">
    <property type="entry name" value="EF_Hand_1_Ca_BS"/>
</dbReference>
<organism evidence="4 5">
    <name type="scientific">Panicum virgatum</name>
    <name type="common">Blackwell switchgrass</name>
    <dbReference type="NCBI Taxonomy" id="38727"/>
    <lineage>
        <taxon>Eukaryota</taxon>
        <taxon>Viridiplantae</taxon>
        <taxon>Streptophyta</taxon>
        <taxon>Embryophyta</taxon>
        <taxon>Tracheophyta</taxon>
        <taxon>Spermatophyta</taxon>
        <taxon>Magnoliopsida</taxon>
        <taxon>Liliopsida</taxon>
        <taxon>Poales</taxon>
        <taxon>Poaceae</taxon>
        <taxon>PACMAD clade</taxon>
        <taxon>Panicoideae</taxon>
        <taxon>Panicodae</taxon>
        <taxon>Paniceae</taxon>
        <taxon>Panicinae</taxon>
        <taxon>Panicum</taxon>
        <taxon>Panicum sect. Hiantes</taxon>
    </lineage>
</organism>
<feature type="domain" description="CCHC-type" evidence="3">
    <location>
        <begin position="337"/>
        <end position="350"/>
    </location>
</feature>
<dbReference type="SMART" id="SM00343">
    <property type="entry name" value="ZnF_C2HC"/>
    <property type="match status" value="1"/>
</dbReference>
<reference evidence="4" key="1">
    <citation type="submission" date="2020-05" db="EMBL/GenBank/DDBJ databases">
        <title>WGS assembly of Panicum virgatum.</title>
        <authorList>
            <person name="Lovell J.T."/>
            <person name="Jenkins J."/>
            <person name="Shu S."/>
            <person name="Juenger T.E."/>
            <person name="Schmutz J."/>
        </authorList>
    </citation>
    <scope>NUCLEOTIDE SEQUENCE</scope>
    <source>
        <strain evidence="4">AP13</strain>
    </source>
</reference>
<keyword evidence="1" id="KW-0479">Metal-binding</keyword>
<dbReference type="Pfam" id="PF00098">
    <property type="entry name" value="zf-CCHC"/>
    <property type="match status" value="1"/>
</dbReference>
<dbReference type="GO" id="GO:0003676">
    <property type="term" value="F:nucleic acid binding"/>
    <property type="evidence" value="ECO:0007669"/>
    <property type="project" value="InterPro"/>
</dbReference>
<feature type="region of interest" description="Disordered" evidence="2">
    <location>
        <begin position="257"/>
        <end position="328"/>
    </location>
</feature>
<feature type="compositionally biased region" description="Basic residues" evidence="2">
    <location>
        <begin position="259"/>
        <end position="268"/>
    </location>
</feature>
<dbReference type="PROSITE" id="PS00018">
    <property type="entry name" value="EF_HAND_1"/>
    <property type="match status" value="1"/>
</dbReference>
<dbReference type="InterPro" id="IPR001878">
    <property type="entry name" value="Znf_CCHC"/>
</dbReference>
<gene>
    <name evidence="4" type="ORF">PVAP13_8KG322766</name>
</gene>
<keyword evidence="1" id="KW-0863">Zinc-finger</keyword>
<dbReference type="InterPro" id="IPR036875">
    <property type="entry name" value="Znf_CCHC_sf"/>
</dbReference>
<dbReference type="Proteomes" id="UP000823388">
    <property type="component" value="Chromosome 8K"/>
</dbReference>
<name>A0A8T0PRW5_PANVG</name>
<dbReference type="SUPFAM" id="SSF57756">
    <property type="entry name" value="Retrovirus zinc finger-like domains"/>
    <property type="match status" value="1"/>
</dbReference>
<sequence>MLSFPFCYPHIFLTSSLIYLSCNHQEVCEDDNMDVTLILAFSFSLLTLSLPRNQMVSPSRKEKEDINILAQTQGVQAMVPIRVNNQQHVTEQASSRRSHNPASSDNQVPTGLPAFDKEKLLAMQARVLQGRLQSTTTSSNNMEMTKTEVPIGPVKRQVAEAWNNEKRKRNYEAPKPLIEEQHEISKTTGTCQCCKHYGRLCLQEDSLMTAEVRQHYYSDIKRKLSTQDPVLERVAQDEDRTQTINLDDWTISFKEFQPKRSKQSKKQIGKTSQEKMELPQPLADRSVQPSSNQLQPEVIQPPYDNSIKKNPGAQAIPPRVETQHKGNRDGRIKRVLCYKCGGKGHYANRCSTKR</sequence>
<dbReference type="EMBL" id="CM029051">
    <property type="protein sequence ID" value="KAG2563062.1"/>
    <property type="molecule type" value="Genomic_DNA"/>
</dbReference>
<accession>A0A8T0PRW5</accession>
<keyword evidence="1" id="KW-0862">Zinc</keyword>
<evidence type="ECO:0000256" key="2">
    <source>
        <dbReference type="SAM" id="MobiDB-lite"/>
    </source>
</evidence>